<gene>
    <name evidence="10" type="ORF">DTER00134_LOCUS9506</name>
</gene>
<keyword evidence="3 8" id="KW-0813">Transport</keyword>
<proteinExistence type="inferred from homology"/>
<dbReference type="EMBL" id="HBIP01016282">
    <property type="protein sequence ID" value="CAE0494433.1"/>
    <property type="molecule type" value="Transcribed_RNA"/>
</dbReference>
<evidence type="ECO:0000256" key="3">
    <source>
        <dbReference type="ARBA" id="ARBA00022448"/>
    </source>
</evidence>
<feature type="compositionally biased region" description="Basic and acidic residues" evidence="9">
    <location>
        <begin position="122"/>
        <end position="148"/>
    </location>
</feature>
<dbReference type="GO" id="GO:0005886">
    <property type="term" value="C:plasma membrane"/>
    <property type="evidence" value="ECO:0007669"/>
    <property type="project" value="TreeGrafter"/>
</dbReference>
<name>A0A7S3QW19_DUNTE</name>
<feature type="region of interest" description="Disordered" evidence="9">
    <location>
        <begin position="122"/>
        <end position="167"/>
    </location>
</feature>
<evidence type="ECO:0000256" key="4">
    <source>
        <dbReference type="ARBA" id="ARBA00022692"/>
    </source>
</evidence>
<keyword evidence="5 8" id="KW-1133">Transmembrane helix</keyword>
<comment type="similarity">
    <text evidence="2 8">Belongs to the ZIP transporter (TC 2.A.5) family.</text>
</comment>
<keyword evidence="7 8" id="KW-0472">Membrane</keyword>
<dbReference type="NCBIfam" id="TIGR00820">
    <property type="entry name" value="zip"/>
    <property type="match status" value="1"/>
</dbReference>
<sequence>MADHGHSHGNREGADDDTLDLRIGAVFVVLAAGFIGGVPPLFLKIFKDMSNPIARMLRAAASGIVLALGFVHVLPHGMEEFGNLALHVQLDPYYNPAGVAVIFGILMMMIIEGLAHSQGHDDMVPEKGAKEFKDDSSDDAPKQAEKVSEAVPSADIEHQGPPCAQDHGHKHGTICVHGHGHVGDVAAYGTFKQKTLAHMFELGCVVHSVIIGIILGVIDKDYGRARNILIALTFHQWLEGIGLGAMISIADFGLLKGLLLISLYGVTAPVGIAIGIGIAEGYDSQSTAALATQGTLNSVSAGILIYMGLVQMVAIDFAPESMALLRTRWAKVGCYVAFFVAAGCMSFLAIWA</sequence>
<feature type="transmembrane region" description="Helical" evidence="8">
    <location>
        <begin position="329"/>
        <end position="351"/>
    </location>
</feature>
<dbReference type="AlphaFoldDB" id="A0A7S3QW19"/>
<accession>A0A7S3QW19</accession>
<dbReference type="InterPro" id="IPR004698">
    <property type="entry name" value="Zn/Fe_permease_fun/pln"/>
</dbReference>
<feature type="transmembrane region" description="Helical" evidence="8">
    <location>
        <begin position="94"/>
        <end position="115"/>
    </location>
</feature>
<dbReference type="GO" id="GO:0005385">
    <property type="term" value="F:zinc ion transmembrane transporter activity"/>
    <property type="evidence" value="ECO:0007669"/>
    <property type="project" value="InterPro"/>
</dbReference>
<comment type="subcellular location">
    <subcellularLocation>
        <location evidence="1 8">Membrane</location>
        <topology evidence="1 8">Multi-pass membrane protein</topology>
    </subcellularLocation>
</comment>
<reference evidence="10" key="1">
    <citation type="submission" date="2021-01" db="EMBL/GenBank/DDBJ databases">
        <authorList>
            <person name="Corre E."/>
            <person name="Pelletier E."/>
            <person name="Niang G."/>
            <person name="Scheremetjew M."/>
            <person name="Finn R."/>
            <person name="Kale V."/>
            <person name="Holt S."/>
            <person name="Cochrane G."/>
            <person name="Meng A."/>
            <person name="Brown T."/>
            <person name="Cohen L."/>
        </authorList>
    </citation>
    <scope>NUCLEOTIDE SEQUENCE</scope>
    <source>
        <strain evidence="10">CCMP1320</strain>
    </source>
</reference>
<evidence type="ECO:0000256" key="7">
    <source>
        <dbReference type="ARBA" id="ARBA00023136"/>
    </source>
</evidence>
<protein>
    <submittedName>
        <fullName evidence="10">Uncharacterized protein</fullName>
    </submittedName>
</protein>
<organism evidence="10">
    <name type="scientific">Dunaliella tertiolecta</name>
    <name type="common">Green alga</name>
    <dbReference type="NCBI Taxonomy" id="3047"/>
    <lineage>
        <taxon>Eukaryota</taxon>
        <taxon>Viridiplantae</taxon>
        <taxon>Chlorophyta</taxon>
        <taxon>core chlorophytes</taxon>
        <taxon>Chlorophyceae</taxon>
        <taxon>CS clade</taxon>
        <taxon>Chlamydomonadales</taxon>
        <taxon>Dunaliellaceae</taxon>
        <taxon>Dunaliella</taxon>
    </lineage>
</organism>
<dbReference type="InterPro" id="IPR003689">
    <property type="entry name" value="ZIP"/>
</dbReference>
<evidence type="ECO:0000256" key="5">
    <source>
        <dbReference type="ARBA" id="ARBA00022989"/>
    </source>
</evidence>
<dbReference type="Pfam" id="PF02535">
    <property type="entry name" value="Zip"/>
    <property type="match status" value="1"/>
</dbReference>
<evidence type="ECO:0000313" key="10">
    <source>
        <dbReference type="EMBL" id="CAE0494433.1"/>
    </source>
</evidence>
<feature type="transmembrane region" description="Helical" evidence="8">
    <location>
        <begin position="299"/>
        <end position="317"/>
    </location>
</feature>
<feature type="transmembrane region" description="Helical" evidence="8">
    <location>
        <begin position="199"/>
        <end position="218"/>
    </location>
</feature>
<keyword evidence="6 8" id="KW-0406">Ion transport</keyword>
<feature type="transmembrane region" description="Helical" evidence="8">
    <location>
        <begin position="55"/>
        <end position="74"/>
    </location>
</feature>
<feature type="transmembrane region" description="Helical" evidence="8">
    <location>
        <begin position="23"/>
        <end position="43"/>
    </location>
</feature>
<dbReference type="PANTHER" id="PTHR11040">
    <property type="entry name" value="ZINC/IRON TRANSPORTER"/>
    <property type="match status" value="1"/>
</dbReference>
<dbReference type="PANTHER" id="PTHR11040:SF44">
    <property type="entry name" value="PROTEIN ZNTC-RELATED"/>
    <property type="match status" value="1"/>
</dbReference>
<evidence type="ECO:0000256" key="1">
    <source>
        <dbReference type="ARBA" id="ARBA00004141"/>
    </source>
</evidence>
<evidence type="ECO:0000256" key="2">
    <source>
        <dbReference type="ARBA" id="ARBA00006939"/>
    </source>
</evidence>
<keyword evidence="4 8" id="KW-0812">Transmembrane</keyword>
<feature type="transmembrane region" description="Helical" evidence="8">
    <location>
        <begin position="230"/>
        <end position="250"/>
    </location>
</feature>
<evidence type="ECO:0000256" key="8">
    <source>
        <dbReference type="RuleBase" id="RU362088"/>
    </source>
</evidence>
<evidence type="ECO:0000256" key="6">
    <source>
        <dbReference type="ARBA" id="ARBA00023065"/>
    </source>
</evidence>
<feature type="transmembrane region" description="Helical" evidence="8">
    <location>
        <begin position="257"/>
        <end position="279"/>
    </location>
</feature>
<evidence type="ECO:0000256" key="9">
    <source>
        <dbReference type="SAM" id="MobiDB-lite"/>
    </source>
</evidence>